<sequence length="57" mass="6877">MKLFGVLEYWIADREQRKLEVYRRDRGVLKLALSLYARDELTSPVLPDFRVQISQFF</sequence>
<dbReference type="RefSeq" id="WP_225889171.1">
    <property type="nucleotide sequence ID" value="NZ_CP021983.2"/>
</dbReference>
<name>A0A1Z3HHV2_9CYAN</name>
<protein>
    <recommendedName>
        <fullName evidence="1">Putative restriction endonuclease domain-containing protein</fullName>
    </recommendedName>
</protein>
<evidence type="ECO:0000313" key="3">
    <source>
        <dbReference type="Proteomes" id="UP000191901"/>
    </source>
</evidence>
<keyword evidence="3" id="KW-1185">Reference proteome</keyword>
<dbReference type="SUPFAM" id="SSF52980">
    <property type="entry name" value="Restriction endonuclease-like"/>
    <property type="match status" value="1"/>
</dbReference>
<dbReference type="EMBL" id="CP021983">
    <property type="protein sequence ID" value="ASC69757.1"/>
    <property type="molecule type" value="Genomic_DNA"/>
</dbReference>
<reference evidence="2 3" key="1">
    <citation type="journal article" date="2016" name="Biochim. Biophys. Acta">
        <title>Characterization of red-shifted phycobilisomes isolated from the chlorophyll f-containing cyanobacterium Halomicronema hongdechloris.</title>
        <authorList>
            <person name="Li Y."/>
            <person name="Lin Y."/>
            <person name="Garvey C.J."/>
            <person name="Birch D."/>
            <person name="Corkery R.W."/>
            <person name="Loughlin P.C."/>
            <person name="Scheer H."/>
            <person name="Willows R.D."/>
            <person name="Chen M."/>
        </authorList>
    </citation>
    <scope>NUCLEOTIDE SEQUENCE [LARGE SCALE GENOMIC DNA]</scope>
    <source>
        <strain evidence="2 3">C2206</strain>
    </source>
</reference>
<accession>A0A1Z3HHV2</accession>
<dbReference type="Gene3D" id="3.90.1570.10">
    <property type="entry name" value="tt1808, chain A"/>
    <property type="match status" value="1"/>
</dbReference>
<dbReference type="AlphaFoldDB" id="A0A1Z3HHV2"/>
<dbReference type="Proteomes" id="UP000191901">
    <property type="component" value="Chromosome"/>
</dbReference>
<dbReference type="InterPro" id="IPR008538">
    <property type="entry name" value="Uma2"/>
</dbReference>
<organism evidence="2 3">
    <name type="scientific">Halomicronema hongdechloris C2206</name>
    <dbReference type="NCBI Taxonomy" id="1641165"/>
    <lineage>
        <taxon>Bacteria</taxon>
        <taxon>Bacillati</taxon>
        <taxon>Cyanobacteriota</taxon>
        <taxon>Cyanophyceae</taxon>
        <taxon>Nodosilineales</taxon>
        <taxon>Nodosilineaceae</taxon>
        <taxon>Halomicronema</taxon>
    </lineage>
</organism>
<gene>
    <name evidence="2" type="ORF">XM38_006860</name>
</gene>
<feature type="domain" description="Putative restriction endonuclease" evidence="1">
    <location>
        <begin position="5"/>
        <end position="52"/>
    </location>
</feature>
<dbReference type="InterPro" id="IPR011335">
    <property type="entry name" value="Restrct_endonuc-II-like"/>
</dbReference>
<evidence type="ECO:0000313" key="2">
    <source>
        <dbReference type="EMBL" id="ASC69757.1"/>
    </source>
</evidence>
<dbReference type="InterPro" id="IPR012296">
    <property type="entry name" value="Nuclease_put_TT1808"/>
</dbReference>
<evidence type="ECO:0000259" key="1">
    <source>
        <dbReference type="Pfam" id="PF05685"/>
    </source>
</evidence>
<dbReference type="KEGG" id="hhg:XM38_006860"/>
<proteinExistence type="predicted"/>
<dbReference type="Pfam" id="PF05685">
    <property type="entry name" value="Uma2"/>
    <property type="match status" value="1"/>
</dbReference>